<proteinExistence type="predicted"/>
<dbReference type="EMBL" id="WAEM01000002">
    <property type="protein sequence ID" value="KAB1156912.1"/>
    <property type="molecule type" value="Genomic_DNA"/>
</dbReference>
<feature type="chain" id="PRO_5029798525" evidence="2">
    <location>
        <begin position="21"/>
        <end position="503"/>
    </location>
</feature>
<dbReference type="Proteomes" id="UP000490922">
    <property type="component" value="Unassembled WGS sequence"/>
</dbReference>
<gene>
    <name evidence="4" type="ORF">F6464_06060</name>
</gene>
<feature type="signal peptide" evidence="2">
    <location>
        <begin position="1"/>
        <end position="20"/>
    </location>
</feature>
<dbReference type="NCBIfam" id="TIGR04183">
    <property type="entry name" value="Por_Secre_tail"/>
    <property type="match status" value="1"/>
</dbReference>
<name>A0A7J5AH14_9FLAO</name>
<evidence type="ECO:0000313" key="5">
    <source>
        <dbReference type="Proteomes" id="UP000490922"/>
    </source>
</evidence>
<evidence type="ECO:0000313" key="4">
    <source>
        <dbReference type="EMBL" id="KAB1156912.1"/>
    </source>
</evidence>
<accession>A0A7J5AH14</accession>
<dbReference type="RefSeq" id="WP_151106906.1">
    <property type="nucleotide sequence ID" value="NZ_WAEM01000002.1"/>
</dbReference>
<dbReference type="Pfam" id="PF18962">
    <property type="entry name" value="Por_Secre_tail"/>
    <property type="match status" value="1"/>
</dbReference>
<comment type="caution">
    <text evidence="4">The sequence shown here is derived from an EMBL/GenBank/DDBJ whole genome shotgun (WGS) entry which is preliminary data.</text>
</comment>
<dbReference type="PANTHER" id="PTHR42754">
    <property type="entry name" value="ENDOGLUCANASE"/>
    <property type="match status" value="1"/>
</dbReference>
<evidence type="ECO:0000256" key="1">
    <source>
        <dbReference type="ARBA" id="ARBA00022729"/>
    </source>
</evidence>
<dbReference type="AlphaFoldDB" id="A0A7J5AH14"/>
<dbReference type="OrthoDB" id="9811934at2"/>
<dbReference type="PANTHER" id="PTHR42754:SF1">
    <property type="entry name" value="LIPOPROTEIN"/>
    <property type="match status" value="1"/>
</dbReference>
<dbReference type="InterPro" id="IPR026444">
    <property type="entry name" value="Secre_tail"/>
</dbReference>
<sequence>MKKLLILLALTAIQFTNAQAPTAIWQKCYGGSNDETLSGLPIATSDGGFILLSRTNSNNGIVIGNHGGENDAWIIKTNNVGTVQWQRCYGGSGNDEISSIIPTADGGYLLAGYTDSNDGDVSGNHSLLNDAWVVKIDAVGTILWQKCLGGDYYETLSTIIPTSDGGYIACGHADSINNGDVIGNTNSGGWVIKINNLGVIQWQKVYNNDCKVIQSILQTADGGYVLCGDLENSSLANYNDDVIIIKVNQGGNIQWQNSYGGSNNDRGLNVILTNDGGYMINAISDSNDGDVYGNHGNFDIWVFKISATGVILGQNCYGGSGDEYGATQQTIDGGYLIFGWSTSNDGNITGNNGGGDVFAIKFSATNIIEWQKCYGGTGDEFGGLLQLADGTYFAAGRTNSNYGDAFANLTNATSDMFLIKLTAANLDNENFSFNTITTYPNPMKDVLHIDIEKEFSGKITDLTGKTLMTINTKDIDVSSLSAGIYLLDIVSDAKQYTQKIIKQ</sequence>
<feature type="domain" description="Secretion system C-terminal sorting" evidence="3">
    <location>
        <begin position="439"/>
        <end position="501"/>
    </location>
</feature>
<evidence type="ECO:0000259" key="3">
    <source>
        <dbReference type="Pfam" id="PF18962"/>
    </source>
</evidence>
<evidence type="ECO:0000256" key="2">
    <source>
        <dbReference type="SAM" id="SignalP"/>
    </source>
</evidence>
<keyword evidence="5" id="KW-1185">Reference proteome</keyword>
<protein>
    <submittedName>
        <fullName evidence="4">T9SS type A sorting domain-containing protein</fullName>
    </submittedName>
</protein>
<organism evidence="4 5">
    <name type="scientific">Flavobacterium luteum</name>
    <dbReference type="NCBI Taxonomy" id="2026654"/>
    <lineage>
        <taxon>Bacteria</taxon>
        <taxon>Pseudomonadati</taxon>
        <taxon>Bacteroidota</taxon>
        <taxon>Flavobacteriia</taxon>
        <taxon>Flavobacteriales</taxon>
        <taxon>Flavobacteriaceae</taxon>
        <taxon>Flavobacterium</taxon>
    </lineage>
</organism>
<reference evidence="4 5" key="1">
    <citation type="submission" date="2019-09" db="EMBL/GenBank/DDBJ databases">
        <title>Flavobacterium sp. nov., isolated from glacier ice.</title>
        <authorList>
            <person name="Liu Q."/>
        </authorList>
    </citation>
    <scope>NUCLEOTIDE SEQUENCE [LARGE SCALE GENOMIC DNA]</scope>
    <source>
        <strain evidence="4 5">NBRC 112527</strain>
    </source>
</reference>
<keyword evidence="1 2" id="KW-0732">Signal</keyword>